<accession>A0A6J8C3Y0</accession>
<dbReference type="GO" id="GO:0003676">
    <property type="term" value="F:nucleic acid binding"/>
    <property type="evidence" value="ECO:0007669"/>
    <property type="project" value="InterPro"/>
</dbReference>
<keyword evidence="4" id="KW-1185">Reference proteome</keyword>
<evidence type="ECO:0000259" key="2">
    <source>
        <dbReference type="Pfam" id="PF13358"/>
    </source>
</evidence>
<dbReference type="AlphaFoldDB" id="A0A6J8C3Y0"/>
<feature type="compositionally biased region" description="Acidic residues" evidence="1">
    <location>
        <begin position="423"/>
        <end position="437"/>
    </location>
</feature>
<evidence type="ECO:0000256" key="1">
    <source>
        <dbReference type="SAM" id="MobiDB-lite"/>
    </source>
</evidence>
<dbReference type="InterPro" id="IPR011011">
    <property type="entry name" value="Znf_FYVE_PHD"/>
</dbReference>
<dbReference type="InterPro" id="IPR038717">
    <property type="entry name" value="Tc1-like_DDE_dom"/>
</dbReference>
<dbReference type="SUPFAM" id="SSF57903">
    <property type="entry name" value="FYVE/PHD zinc finger"/>
    <property type="match status" value="1"/>
</dbReference>
<proteinExistence type="predicted"/>
<dbReference type="PANTHER" id="PTHR33939">
    <property type="entry name" value="PROTEIN CBG22215"/>
    <property type="match status" value="1"/>
</dbReference>
<organism evidence="3 4">
    <name type="scientific">Mytilus coruscus</name>
    <name type="common">Sea mussel</name>
    <dbReference type="NCBI Taxonomy" id="42192"/>
    <lineage>
        <taxon>Eukaryota</taxon>
        <taxon>Metazoa</taxon>
        <taxon>Spiralia</taxon>
        <taxon>Lophotrochozoa</taxon>
        <taxon>Mollusca</taxon>
        <taxon>Bivalvia</taxon>
        <taxon>Autobranchia</taxon>
        <taxon>Pteriomorphia</taxon>
        <taxon>Mytilida</taxon>
        <taxon>Mytiloidea</taxon>
        <taxon>Mytilidae</taxon>
        <taxon>Mytilinae</taxon>
        <taxon>Mytilus</taxon>
    </lineage>
</organism>
<feature type="region of interest" description="Disordered" evidence="1">
    <location>
        <begin position="404"/>
        <end position="441"/>
    </location>
</feature>
<dbReference type="InterPro" id="IPR036397">
    <property type="entry name" value="RNaseH_sf"/>
</dbReference>
<dbReference type="EMBL" id="CACVKT020004375">
    <property type="protein sequence ID" value="CAC5389784.1"/>
    <property type="molecule type" value="Genomic_DNA"/>
</dbReference>
<feature type="domain" description="Tc1-like transposase DDE" evidence="2">
    <location>
        <begin position="220"/>
        <end position="354"/>
    </location>
</feature>
<protein>
    <recommendedName>
        <fullName evidence="2">Tc1-like transposase DDE domain-containing protein</fullName>
    </recommendedName>
</protein>
<evidence type="ECO:0000313" key="4">
    <source>
        <dbReference type="Proteomes" id="UP000507470"/>
    </source>
</evidence>
<dbReference type="PANTHER" id="PTHR33939:SF1">
    <property type="entry name" value="DUF4371 DOMAIN-CONTAINING PROTEIN"/>
    <property type="match status" value="1"/>
</dbReference>
<dbReference type="OrthoDB" id="6091683at2759"/>
<dbReference type="Gene3D" id="3.30.420.10">
    <property type="entry name" value="Ribonuclease H-like superfamily/Ribonuclease H"/>
    <property type="match status" value="1"/>
</dbReference>
<sequence length="514" mass="59207">MPPKNKNVVRNLQTKELLRKIYQFFVTEKEKNKPWALQNPIKRLVKATGIKPTTLRCYVHTDDSDDAVQDVVKAVHKAAVQKTVKKNQKLDDFDKGVVKRTIYDLHKKSQSVTMPSLQQALKKKDIDVSISTIRKFRQQGRHIVYLDETWLNTNHVVKGDWLDVPSTSMSVFEPHCKGTHRKVPSGKGTRLIILDVGSSQQGLIPGCRLIFESKTNSSDHHDEMNKEHFTEWFRDTLLPKLPPRSVIIMDNAPYHSHLDPDSKVPNTSSNKSKISAWLEKSIVQYDKKMKKTELLDLVKQKKPQPRYIIDDLASANGHEILRTPPYHCELNPIEMVWSYLKGYVARHNSSCKKKDIIKLFEEAKSHIDAERWAKFETHVEREFEEKLRQLDGIRDEDVNPVVIDMTDDDSQDSPRTIPYMFSEGEEEGNDDENDNDFEGSVSDTINDADEILCNTCGSIEPPKPIQKDWFQCDACDQWVHNRCCTKPALAKNVCLRCFSIFNHRNLSEPLIFAT</sequence>
<reference evidence="3 4" key="1">
    <citation type="submission" date="2020-06" db="EMBL/GenBank/DDBJ databases">
        <authorList>
            <person name="Li R."/>
            <person name="Bekaert M."/>
        </authorList>
    </citation>
    <scope>NUCLEOTIDE SEQUENCE [LARGE SCALE GENOMIC DNA]</scope>
    <source>
        <strain evidence="4">wild</strain>
    </source>
</reference>
<dbReference type="Pfam" id="PF13358">
    <property type="entry name" value="DDE_3"/>
    <property type="match status" value="1"/>
</dbReference>
<gene>
    <name evidence="3" type="ORF">MCOR_24921</name>
</gene>
<name>A0A6J8C3Y0_MYTCO</name>
<dbReference type="Proteomes" id="UP000507470">
    <property type="component" value="Unassembled WGS sequence"/>
</dbReference>
<evidence type="ECO:0000313" key="3">
    <source>
        <dbReference type="EMBL" id="CAC5389784.1"/>
    </source>
</evidence>